<dbReference type="NCBIfam" id="NF006015">
    <property type="entry name" value="PRK08154.1"/>
    <property type="match status" value="1"/>
</dbReference>
<dbReference type="InterPro" id="IPR031322">
    <property type="entry name" value="Shikimate/glucono_kinase"/>
</dbReference>
<feature type="binding site" evidence="7">
    <location>
        <begin position="129"/>
        <end position="134"/>
    </location>
    <ligand>
        <name>ATP</name>
        <dbReference type="ChEBI" id="CHEBI:30616"/>
    </ligand>
</feature>
<keyword evidence="7" id="KW-0963">Cytoplasm</keyword>
<reference evidence="10" key="2">
    <citation type="submission" date="2024-01" db="EMBL/GenBank/DDBJ databases">
        <title>Roseobacter fucihabitans sp. nov., isolated from the brown alga Fucus spiralis.</title>
        <authorList>
            <person name="Hahnke S."/>
            <person name="Berger M."/>
            <person name="Schlingloff A."/>
            <person name="Athale I."/>
            <person name="Neumann-Schaal M."/>
            <person name="Adenaya A."/>
            <person name="Poehlein A."/>
            <person name="Daniel R."/>
            <person name="Pertersen J."/>
            <person name="Brinkhoff T."/>
        </authorList>
    </citation>
    <scope>NUCLEOTIDE SEQUENCE [LARGE SCALE GENOMIC DNA]</scope>
    <source>
        <strain evidence="10">B14</strain>
    </source>
</reference>
<name>A0ABZ2BX37_9RHOB</name>
<accession>A0ABZ2BX37</accession>
<keyword evidence="1 7" id="KW-0028">Amino-acid biosynthesis</keyword>
<keyword evidence="2 7" id="KW-0808">Transferase</keyword>
<dbReference type="EC" id="2.7.1.71" evidence="7"/>
<dbReference type="CDD" id="cd00464">
    <property type="entry name" value="SK"/>
    <property type="match status" value="1"/>
</dbReference>
<dbReference type="EMBL" id="CP143423">
    <property type="protein sequence ID" value="WVX50584.1"/>
    <property type="molecule type" value="Genomic_DNA"/>
</dbReference>
<dbReference type="PANTHER" id="PTHR21087:SF16">
    <property type="entry name" value="SHIKIMATE KINASE 1, CHLOROPLASTIC"/>
    <property type="match status" value="1"/>
</dbReference>
<evidence type="ECO:0000256" key="2">
    <source>
        <dbReference type="ARBA" id="ARBA00022679"/>
    </source>
</evidence>
<keyword evidence="7" id="KW-0460">Magnesium</keyword>
<feature type="binding site" evidence="7">
    <location>
        <position position="175"/>
    </location>
    <ligand>
        <name>substrate</name>
    </ligand>
</feature>
<proteinExistence type="inferred from homology"/>
<dbReference type="Proteomes" id="UP001318682">
    <property type="component" value="Chromosome"/>
</dbReference>
<dbReference type="RefSeq" id="WP_187430551.1">
    <property type="nucleotide sequence ID" value="NZ_CP143423.1"/>
</dbReference>
<keyword evidence="5 7" id="KW-0067">ATP-binding</keyword>
<dbReference type="PROSITE" id="PS50943">
    <property type="entry name" value="HTH_CROC1"/>
    <property type="match status" value="1"/>
</dbReference>
<sequence length="296" mass="32393">MPNDSTPPDPAALLIAHLAGRVRETRKAQGLPRRVLSEKSGVSPRYLAQLEAGEGNVSISLLQRIATALDVKIEHLLSQNAPVDREAQRVATLYRHAPDDVQQQVRSLLAPQNPAALRAGRICLIGLRGAGKSTLGRLAGEALDLPFFELNTEIEQHTGMPLSEVMAFYGQDGYRALEAEAISRIVTQNDRMLLAVAGGLVAEETTYAQVLERFHTVWLRTSPAEHMQRVRAQGDLRPMQGNPAAMEQLNLLLKTRTPLYEKALAQVNTSNRSVSASLNDLLRIIASNRFLEVASG</sequence>
<dbReference type="Pfam" id="PF01202">
    <property type="entry name" value="SKI"/>
    <property type="match status" value="1"/>
</dbReference>
<protein>
    <recommendedName>
        <fullName evidence="7">Shikimate kinase</fullName>
        <shortName evidence="7">SK</shortName>
        <ecNumber evidence="7">2.7.1.71</ecNumber>
    </recommendedName>
</protein>
<dbReference type="InterPro" id="IPR027417">
    <property type="entry name" value="P-loop_NTPase"/>
</dbReference>
<feature type="binding site" evidence="7">
    <location>
        <position position="272"/>
    </location>
    <ligand>
        <name>ATP</name>
        <dbReference type="ChEBI" id="CHEBI:30616"/>
    </ligand>
</feature>
<evidence type="ECO:0000256" key="5">
    <source>
        <dbReference type="ARBA" id="ARBA00022840"/>
    </source>
</evidence>
<dbReference type="Gene3D" id="3.40.50.300">
    <property type="entry name" value="P-loop containing nucleotide triphosphate hydrolases"/>
    <property type="match status" value="1"/>
</dbReference>
<dbReference type="PRINTS" id="PR01100">
    <property type="entry name" value="SHIKIMTKNASE"/>
</dbReference>
<dbReference type="HAMAP" id="MF_00109">
    <property type="entry name" value="Shikimate_kinase"/>
    <property type="match status" value="1"/>
</dbReference>
<comment type="caution">
    <text evidence="7">Lacks conserved residue(s) required for the propagation of feature annotation.</text>
</comment>
<evidence type="ECO:0000313" key="10">
    <source>
        <dbReference type="Proteomes" id="UP001318682"/>
    </source>
</evidence>
<feature type="binding site" evidence="7">
    <location>
        <position position="198"/>
    </location>
    <ligand>
        <name>substrate</name>
    </ligand>
</feature>
<comment type="cofactor">
    <cofactor evidence="7">
        <name>Mg(2+)</name>
        <dbReference type="ChEBI" id="CHEBI:18420"/>
    </cofactor>
    <text evidence="7">Binds 1 Mg(2+) ion per subunit.</text>
</comment>
<comment type="subunit">
    <text evidence="7">Monomer.</text>
</comment>
<keyword evidence="6 7" id="KW-0057">Aromatic amino acid biosynthesis</keyword>
<feature type="binding site" evidence="7">
    <location>
        <position position="237"/>
    </location>
    <ligand>
        <name>ATP</name>
        <dbReference type="ChEBI" id="CHEBI:30616"/>
    </ligand>
</feature>
<feature type="domain" description="HTH cro/C1-type" evidence="8">
    <location>
        <begin position="22"/>
        <end position="76"/>
    </location>
</feature>
<comment type="function">
    <text evidence="7">Catalyzes the specific phosphorylation of the 3-hydroxyl group of shikimic acid using ATP as a cosubstrate.</text>
</comment>
<dbReference type="Pfam" id="PF01381">
    <property type="entry name" value="HTH_3"/>
    <property type="match status" value="1"/>
</dbReference>
<keyword evidence="4 7" id="KW-0418">Kinase</keyword>
<evidence type="ECO:0000256" key="6">
    <source>
        <dbReference type="ARBA" id="ARBA00023141"/>
    </source>
</evidence>
<reference evidence="9 10" key="1">
    <citation type="submission" date="2015-07" db="EMBL/GenBank/DDBJ databases">
        <authorList>
            <person name="Voget S."/>
            <person name="Dogs M."/>
            <person name="Brinkhoff T.H."/>
            <person name="Daniel R."/>
        </authorList>
    </citation>
    <scope>NUCLEOTIDE SEQUENCE [LARGE SCALE GENOMIC DNA]</scope>
    <source>
        <strain evidence="9 10">B14</strain>
    </source>
</reference>
<comment type="similarity">
    <text evidence="7">Belongs to the shikimate kinase family.</text>
</comment>
<comment type="catalytic activity">
    <reaction evidence="7">
        <text>shikimate + ATP = 3-phosphoshikimate + ADP + H(+)</text>
        <dbReference type="Rhea" id="RHEA:13121"/>
        <dbReference type="ChEBI" id="CHEBI:15378"/>
        <dbReference type="ChEBI" id="CHEBI:30616"/>
        <dbReference type="ChEBI" id="CHEBI:36208"/>
        <dbReference type="ChEBI" id="CHEBI:145989"/>
        <dbReference type="ChEBI" id="CHEBI:456216"/>
        <dbReference type="EC" id="2.7.1.71"/>
    </reaction>
</comment>
<evidence type="ECO:0000256" key="4">
    <source>
        <dbReference type="ARBA" id="ARBA00022777"/>
    </source>
</evidence>
<evidence type="ECO:0000256" key="7">
    <source>
        <dbReference type="HAMAP-Rule" id="MF_00109"/>
    </source>
</evidence>
<dbReference type="InterPro" id="IPR001387">
    <property type="entry name" value="Cro/C1-type_HTH"/>
</dbReference>
<dbReference type="GO" id="GO:0004765">
    <property type="term" value="F:shikimate kinase activity"/>
    <property type="evidence" value="ECO:0007669"/>
    <property type="project" value="UniProtKB-EC"/>
</dbReference>
<evidence type="ECO:0000256" key="1">
    <source>
        <dbReference type="ARBA" id="ARBA00022605"/>
    </source>
</evidence>
<evidence type="ECO:0000313" key="9">
    <source>
        <dbReference type="EMBL" id="WVX50584.1"/>
    </source>
</evidence>
<dbReference type="Gene3D" id="1.10.260.40">
    <property type="entry name" value="lambda repressor-like DNA-binding domains"/>
    <property type="match status" value="1"/>
</dbReference>
<dbReference type="InterPro" id="IPR010982">
    <property type="entry name" value="Lambda_DNA-bd_dom_sf"/>
</dbReference>
<feature type="binding site" evidence="7">
    <location>
        <position position="256"/>
    </location>
    <ligand>
        <name>substrate</name>
    </ligand>
</feature>
<comment type="subcellular location">
    <subcellularLocation>
        <location evidence="7">Cytoplasm</location>
    </subcellularLocation>
</comment>
<organism evidence="9 10">
    <name type="scientific">Roseobacter fucihabitans</name>
    <dbReference type="NCBI Taxonomy" id="1537242"/>
    <lineage>
        <taxon>Bacteria</taxon>
        <taxon>Pseudomonadati</taxon>
        <taxon>Pseudomonadota</taxon>
        <taxon>Alphaproteobacteria</taxon>
        <taxon>Rhodobacterales</taxon>
        <taxon>Roseobacteraceae</taxon>
        <taxon>Roseobacter</taxon>
    </lineage>
</organism>
<feature type="binding site" evidence="7">
    <location>
        <position position="133"/>
    </location>
    <ligand>
        <name>Mg(2+)</name>
        <dbReference type="ChEBI" id="CHEBI:18420"/>
    </ligand>
</feature>
<gene>
    <name evidence="9" type="primary">aroK_2</name>
    <name evidence="7" type="synonym">aroK</name>
    <name evidence="9" type="ORF">ROLI_036820</name>
</gene>
<dbReference type="SUPFAM" id="SSF47413">
    <property type="entry name" value="lambda repressor-like DNA-binding domains"/>
    <property type="match status" value="1"/>
</dbReference>
<evidence type="ECO:0000256" key="3">
    <source>
        <dbReference type="ARBA" id="ARBA00022741"/>
    </source>
</evidence>
<dbReference type="SUPFAM" id="SSF52540">
    <property type="entry name" value="P-loop containing nucleoside triphosphate hydrolases"/>
    <property type="match status" value="1"/>
</dbReference>
<keyword evidence="7" id="KW-0479">Metal-binding</keyword>
<dbReference type="InterPro" id="IPR000623">
    <property type="entry name" value="Shikimate_kinase/TSH1"/>
</dbReference>
<dbReference type="SMART" id="SM00530">
    <property type="entry name" value="HTH_XRE"/>
    <property type="match status" value="1"/>
</dbReference>
<evidence type="ECO:0000259" key="8">
    <source>
        <dbReference type="PROSITE" id="PS50943"/>
    </source>
</evidence>
<keyword evidence="10" id="KW-1185">Reference proteome</keyword>
<comment type="pathway">
    <text evidence="7">Metabolic intermediate biosynthesis; chorismate biosynthesis; chorismate from D-erythrose 4-phosphate and phosphoenolpyruvate: step 5/7.</text>
</comment>
<dbReference type="PANTHER" id="PTHR21087">
    <property type="entry name" value="SHIKIMATE KINASE"/>
    <property type="match status" value="1"/>
</dbReference>
<keyword evidence="3 7" id="KW-0547">Nucleotide-binding</keyword>
<dbReference type="CDD" id="cd00093">
    <property type="entry name" value="HTH_XRE"/>
    <property type="match status" value="1"/>
</dbReference>